<protein>
    <submittedName>
        <fullName evidence="3">Uncharacterized protein</fullName>
    </submittedName>
</protein>
<feature type="compositionally biased region" description="Basic and acidic residues" evidence="2">
    <location>
        <begin position="203"/>
        <end position="226"/>
    </location>
</feature>
<gene>
    <name evidence="3" type="ORF">PSNMU_V1.4_AUG-EV-PASAV3_0097730</name>
</gene>
<dbReference type="EMBL" id="CAACVS010000480">
    <property type="protein sequence ID" value="VEU42785.1"/>
    <property type="molecule type" value="Genomic_DNA"/>
</dbReference>
<feature type="compositionally biased region" description="Basic residues" evidence="2">
    <location>
        <begin position="35"/>
        <end position="50"/>
    </location>
</feature>
<evidence type="ECO:0000313" key="4">
    <source>
        <dbReference type="Proteomes" id="UP000291116"/>
    </source>
</evidence>
<feature type="compositionally biased region" description="Basic and acidic residues" evidence="2">
    <location>
        <begin position="114"/>
        <end position="128"/>
    </location>
</feature>
<feature type="compositionally biased region" description="Acidic residues" evidence="2">
    <location>
        <begin position="299"/>
        <end position="311"/>
    </location>
</feature>
<feature type="coiled-coil region" evidence="1">
    <location>
        <begin position="339"/>
        <end position="380"/>
    </location>
</feature>
<evidence type="ECO:0000313" key="3">
    <source>
        <dbReference type="EMBL" id="VEU42785.1"/>
    </source>
</evidence>
<dbReference type="OrthoDB" id="48655at2759"/>
<evidence type="ECO:0000256" key="1">
    <source>
        <dbReference type="SAM" id="Coils"/>
    </source>
</evidence>
<feature type="region of interest" description="Disordered" evidence="2">
    <location>
        <begin position="87"/>
        <end position="328"/>
    </location>
</feature>
<feature type="compositionally biased region" description="Basic and acidic residues" evidence="2">
    <location>
        <begin position="233"/>
        <end position="244"/>
    </location>
</feature>
<keyword evidence="1" id="KW-0175">Coiled coil</keyword>
<name>A0A448ZLA3_9STRA</name>
<evidence type="ECO:0000256" key="2">
    <source>
        <dbReference type="SAM" id="MobiDB-lite"/>
    </source>
</evidence>
<dbReference type="AlphaFoldDB" id="A0A448ZLA3"/>
<reference evidence="3 4" key="1">
    <citation type="submission" date="2019-01" db="EMBL/GenBank/DDBJ databases">
        <authorList>
            <person name="Ferrante I. M."/>
        </authorList>
    </citation>
    <scope>NUCLEOTIDE SEQUENCE [LARGE SCALE GENOMIC DNA]</scope>
    <source>
        <strain evidence="3 4">B856</strain>
    </source>
</reference>
<organism evidence="3 4">
    <name type="scientific">Pseudo-nitzschia multistriata</name>
    <dbReference type="NCBI Taxonomy" id="183589"/>
    <lineage>
        <taxon>Eukaryota</taxon>
        <taxon>Sar</taxon>
        <taxon>Stramenopiles</taxon>
        <taxon>Ochrophyta</taxon>
        <taxon>Bacillariophyta</taxon>
        <taxon>Bacillariophyceae</taxon>
        <taxon>Bacillariophycidae</taxon>
        <taxon>Bacillariales</taxon>
        <taxon>Bacillariaceae</taxon>
        <taxon>Pseudo-nitzschia</taxon>
    </lineage>
</organism>
<proteinExistence type="predicted"/>
<keyword evidence="4" id="KW-1185">Reference proteome</keyword>
<sequence length="496" mass="57087">MTDFASMRVWSNEEATRDNPICLDDILADDVHETPKKKKGRKKKNRRRKKYTDEESTVADSVLSSILTDDEEFDNNTTDQVFGKKNLMTLDEDKPSPQVNHYENTASMTTNIIDAEKHDRKARLEQIKARRNQRKLQREKMYPSSDDEDANNGDDLSKNPFCDFHQMAHVVKNDDDDLSKNPFSDNKESNDNDDGLGKNPFSDNKESDDIDDDLSKNPFSDKKESYVVENDDDHSKNPFSDKKVATGKPTADDDLSQNPFSDDHAGSDSDESSTIRPPPESTYLEEAKVDSQQKSDTNPFDDEANEDDYDQETFQSAVSEEIDSDEEDIIESSRRLLRCVDQRIQYQQQNDEAASLKEQIHQMKIQAEAMAEQLRRAVETKCDLVLAQNEMERRHEQDLIAKDGELRDLRMYIQDILEQQAQSELNFMNEISSLARTVEADKAKHKEQLDKKDHRISMLETRIETMRVSSVRGSSKNAYRSRYSNAATKELMPSYE</sequence>
<dbReference type="Proteomes" id="UP000291116">
    <property type="component" value="Unassembled WGS sequence"/>
</dbReference>
<feature type="region of interest" description="Disordered" evidence="2">
    <location>
        <begin position="31"/>
        <end position="59"/>
    </location>
</feature>
<feature type="compositionally biased region" description="Polar residues" evidence="2">
    <location>
        <begin position="97"/>
        <end position="112"/>
    </location>
</feature>
<accession>A0A448ZLA3</accession>